<dbReference type="PANTHER" id="PTHR37423:SF1">
    <property type="entry name" value="OUTER MEMBRANE PROTEIN ASSEMBLY FACTOR BAMD"/>
    <property type="match status" value="1"/>
</dbReference>
<keyword evidence="2 6" id="KW-0472">Membrane</keyword>
<sequence length="270" mass="30086">MSISTKRSKAGLYLAGILAVTGSFSGCSVFSQATSVFSQTEKDPTEGWSANKIYGTAKEALNGGDYERAITLYEALEARYPLGRFAQQAQLEKAYAYYKYDESDSALDEIDRFLRMNPSSKDADYALYLRGLVNFNRGSSIVDKVFPRSIADLDTVRQKESFQDFSHLLTRYPDSKYAPDARDRIQHLRNSLAAAEVNVANYYMMRGAWLAAFNRAEYAIKHYQGSPGVVDALEIKVKAAHKLGKPDLAADSLRVLEANFPQRAAALKLK</sequence>
<dbReference type="InterPro" id="IPR019734">
    <property type="entry name" value="TPR_rpt"/>
</dbReference>
<dbReference type="Gene3D" id="1.25.40.10">
    <property type="entry name" value="Tetratricopeptide repeat domain"/>
    <property type="match status" value="1"/>
</dbReference>
<dbReference type="AlphaFoldDB" id="A0A1Y1QSR5"/>
<evidence type="ECO:0000256" key="3">
    <source>
        <dbReference type="ARBA" id="ARBA00023139"/>
    </source>
</evidence>
<evidence type="ECO:0000256" key="1">
    <source>
        <dbReference type="ARBA" id="ARBA00022729"/>
    </source>
</evidence>
<gene>
    <name evidence="6" type="primary">bamD</name>
    <name evidence="9" type="ORF">BWK73_13365</name>
</gene>
<keyword evidence="4 6" id="KW-0998">Cell outer membrane</keyword>
<feature type="domain" description="Outer membrane lipoprotein BamD-like" evidence="8">
    <location>
        <begin position="49"/>
        <end position="251"/>
    </location>
</feature>
<evidence type="ECO:0000256" key="2">
    <source>
        <dbReference type="ARBA" id="ARBA00023136"/>
    </source>
</evidence>
<dbReference type="GO" id="GO:0043165">
    <property type="term" value="P:Gram-negative-bacterium-type cell outer membrane assembly"/>
    <property type="evidence" value="ECO:0007669"/>
    <property type="project" value="UniProtKB-UniRule"/>
</dbReference>
<keyword evidence="1 6" id="KW-0732">Signal</keyword>
<dbReference type="HAMAP" id="MF_00922">
    <property type="entry name" value="OM_assembly_BamD"/>
    <property type="match status" value="1"/>
</dbReference>
<accession>A0A1Y1QSR5</accession>
<dbReference type="InterPro" id="IPR011990">
    <property type="entry name" value="TPR-like_helical_dom_sf"/>
</dbReference>
<evidence type="ECO:0000313" key="10">
    <source>
        <dbReference type="Proteomes" id="UP000192491"/>
    </source>
</evidence>
<dbReference type="SUPFAM" id="SSF48452">
    <property type="entry name" value="TPR-like"/>
    <property type="match status" value="1"/>
</dbReference>
<dbReference type="PROSITE" id="PS50005">
    <property type="entry name" value="TPR"/>
    <property type="match status" value="1"/>
</dbReference>
<evidence type="ECO:0000256" key="6">
    <source>
        <dbReference type="HAMAP-Rule" id="MF_00922"/>
    </source>
</evidence>
<evidence type="ECO:0000256" key="7">
    <source>
        <dbReference type="PROSITE-ProRule" id="PRU00339"/>
    </source>
</evidence>
<dbReference type="GO" id="GO:0051205">
    <property type="term" value="P:protein insertion into membrane"/>
    <property type="evidence" value="ECO:0007669"/>
    <property type="project" value="UniProtKB-UniRule"/>
</dbReference>
<name>A0A1Y1QSR5_9GAMM</name>
<comment type="subunit">
    <text evidence="6">Part of the Bam complex.</text>
</comment>
<comment type="function">
    <text evidence="6">Part of the outer membrane protein assembly complex, which is involved in assembly and insertion of beta-barrel proteins into the outer membrane.</text>
</comment>
<comment type="similarity">
    <text evidence="6">Belongs to the BamD family.</text>
</comment>
<evidence type="ECO:0000256" key="5">
    <source>
        <dbReference type="ARBA" id="ARBA00023288"/>
    </source>
</evidence>
<proteinExistence type="inferred from homology"/>
<dbReference type="EMBL" id="MTEJ01000054">
    <property type="protein sequence ID" value="OQX13004.1"/>
    <property type="molecule type" value="Genomic_DNA"/>
</dbReference>
<dbReference type="CDD" id="cd15830">
    <property type="entry name" value="BamD"/>
    <property type="match status" value="1"/>
</dbReference>
<reference evidence="9 10" key="1">
    <citation type="submission" date="2017-01" db="EMBL/GenBank/DDBJ databases">
        <title>Novel large sulfur bacteria in the metagenomes of groundwater-fed chemosynthetic microbial mats in the Lake Huron basin.</title>
        <authorList>
            <person name="Sharrar A.M."/>
            <person name="Flood B.E."/>
            <person name="Bailey J.V."/>
            <person name="Jones D.S."/>
            <person name="Biddanda B."/>
            <person name="Ruberg S.A."/>
            <person name="Marcus D.N."/>
            <person name="Dick G.J."/>
        </authorList>
    </citation>
    <scope>NUCLEOTIDE SEQUENCE [LARGE SCALE GENOMIC DNA]</scope>
    <source>
        <strain evidence="9">A8</strain>
    </source>
</reference>
<comment type="caution">
    <text evidence="9">The sequence shown here is derived from an EMBL/GenBank/DDBJ whole genome shotgun (WGS) entry which is preliminary data.</text>
</comment>
<dbReference type="InterPro" id="IPR039565">
    <property type="entry name" value="BamD-like"/>
</dbReference>
<keyword evidence="7" id="KW-0802">TPR repeat</keyword>
<evidence type="ECO:0000256" key="4">
    <source>
        <dbReference type="ARBA" id="ARBA00023237"/>
    </source>
</evidence>
<keyword evidence="3 6" id="KW-0564">Palmitate</keyword>
<dbReference type="PROSITE" id="PS51257">
    <property type="entry name" value="PROKAR_LIPOPROTEIN"/>
    <property type="match status" value="1"/>
</dbReference>
<dbReference type="NCBIfam" id="TIGR03302">
    <property type="entry name" value="OM_YfiO"/>
    <property type="match status" value="1"/>
</dbReference>
<keyword evidence="5 6" id="KW-0449">Lipoprotein</keyword>
<evidence type="ECO:0000259" key="8">
    <source>
        <dbReference type="Pfam" id="PF13525"/>
    </source>
</evidence>
<dbReference type="InterPro" id="IPR017689">
    <property type="entry name" value="BamD"/>
</dbReference>
<dbReference type="Proteomes" id="UP000192491">
    <property type="component" value="Unassembled WGS sequence"/>
</dbReference>
<comment type="subcellular location">
    <subcellularLocation>
        <location evidence="6">Cell outer membrane</location>
        <topology evidence="6">Lipid-anchor</topology>
    </subcellularLocation>
</comment>
<protein>
    <recommendedName>
        <fullName evidence="6">Outer membrane protein assembly factor BamD</fullName>
    </recommendedName>
</protein>
<organism evidence="9 10">
    <name type="scientific">Thiothrix lacustris</name>
    <dbReference type="NCBI Taxonomy" id="525917"/>
    <lineage>
        <taxon>Bacteria</taxon>
        <taxon>Pseudomonadati</taxon>
        <taxon>Pseudomonadota</taxon>
        <taxon>Gammaproteobacteria</taxon>
        <taxon>Thiotrichales</taxon>
        <taxon>Thiotrichaceae</taxon>
        <taxon>Thiothrix</taxon>
    </lineage>
</organism>
<feature type="repeat" description="TPR" evidence="7">
    <location>
        <begin position="87"/>
        <end position="120"/>
    </location>
</feature>
<dbReference type="Pfam" id="PF13525">
    <property type="entry name" value="YfiO"/>
    <property type="match status" value="1"/>
</dbReference>
<dbReference type="PANTHER" id="PTHR37423">
    <property type="entry name" value="SOLUBLE LYTIC MUREIN TRANSGLYCOSYLASE-RELATED"/>
    <property type="match status" value="1"/>
</dbReference>
<evidence type="ECO:0000313" key="9">
    <source>
        <dbReference type="EMBL" id="OQX13004.1"/>
    </source>
</evidence>
<dbReference type="GO" id="GO:1990063">
    <property type="term" value="C:Bam protein complex"/>
    <property type="evidence" value="ECO:0007669"/>
    <property type="project" value="TreeGrafter"/>
</dbReference>